<proteinExistence type="predicted"/>
<keyword evidence="4" id="KW-1185">Reference proteome</keyword>
<keyword evidence="2" id="KW-0732">Signal</keyword>
<evidence type="ECO:0000313" key="4">
    <source>
        <dbReference type="Proteomes" id="UP001175226"/>
    </source>
</evidence>
<evidence type="ECO:0000313" key="3">
    <source>
        <dbReference type="EMBL" id="KAK0443779.1"/>
    </source>
</evidence>
<evidence type="ECO:0008006" key="5">
    <source>
        <dbReference type="Google" id="ProtNLM"/>
    </source>
</evidence>
<dbReference type="Proteomes" id="UP001175226">
    <property type="component" value="Unassembled WGS sequence"/>
</dbReference>
<evidence type="ECO:0000256" key="1">
    <source>
        <dbReference type="SAM" id="MobiDB-lite"/>
    </source>
</evidence>
<name>A0AA39MRX3_9AGAR</name>
<evidence type="ECO:0000256" key="2">
    <source>
        <dbReference type="SAM" id="SignalP"/>
    </source>
</evidence>
<comment type="caution">
    <text evidence="3">The sequence shown here is derived from an EMBL/GenBank/DDBJ whole genome shotgun (WGS) entry which is preliminary data.</text>
</comment>
<reference evidence="3" key="1">
    <citation type="submission" date="2023-06" db="EMBL/GenBank/DDBJ databases">
        <authorList>
            <consortium name="Lawrence Berkeley National Laboratory"/>
            <person name="Ahrendt S."/>
            <person name="Sahu N."/>
            <person name="Indic B."/>
            <person name="Wong-Bajracharya J."/>
            <person name="Merenyi Z."/>
            <person name="Ke H.-M."/>
            <person name="Monk M."/>
            <person name="Kocsube S."/>
            <person name="Drula E."/>
            <person name="Lipzen A."/>
            <person name="Balint B."/>
            <person name="Henrissat B."/>
            <person name="Andreopoulos B."/>
            <person name="Martin F.M."/>
            <person name="Harder C.B."/>
            <person name="Rigling D."/>
            <person name="Ford K.L."/>
            <person name="Foster G.D."/>
            <person name="Pangilinan J."/>
            <person name="Papanicolaou A."/>
            <person name="Barry K."/>
            <person name="LaButti K."/>
            <person name="Viragh M."/>
            <person name="Koriabine M."/>
            <person name="Yan M."/>
            <person name="Riley R."/>
            <person name="Champramary S."/>
            <person name="Plett K.L."/>
            <person name="Tsai I.J."/>
            <person name="Slot J."/>
            <person name="Sipos G."/>
            <person name="Plett J."/>
            <person name="Nagy L.G."/>
            <person name="Grigoriev I.V."/>
        </authorList>
    </citation>
    <scope>NUCLEOTIDE SEQUENCE</scope>
    <source>
        <strain evidence="3">FPL87.14</strain>
    </source>
</reference>
<feature type="chain" id="PRO_5041458242" description="Secreted protein" evidence="2">
    <location>
        <begin position="19"/>
        <end position="121"/>
    </location>
</feature>
<accession>A0AA39MRX3</accession>
<dbReference type="EMBL" id="JAUEPT010000021">
    <property type="protein sequence ID" value="KAK0443779.1"/>
    <property type="molecule type" value="Genomic_DNA"/>
</dbReference>
<feature type="signal peptide" evidence="2">
    <location>
        <begin position="1"/>
        <end position="18"/>
    </location>
</feature>
<dbReference type="AlphaFoldDB" id="A0AA39MRX3"/>
<gene>
    <name evidence="3" type="ORF">EV421DRAFT_510874</name>
</gene>
<sequence length="121" mass="13352">MPLLSSSIFLLLSRPSTQQTFIFCLVSSDSLQYHLSSSHLGPPKEISRRQPGLTPRSSSLGRLQAGVRTYALAVRSPTFVVEAKRGDDRRVNGIRVLADTTPKESFSKAALRSVQRSPVHF</sequence>
<protein>
    <recommendedName>
        <fullName evidence="5">Secreted protein</fullName>
    </recommendedName>
</protein>
<feature type="region of interest" description="Disordered" evidence="1">
    <location>
        <begin position="34"/>
        <end position="59"/>
    </location>
</feature>
<organism evidence="3 4">
    <name type="scientific">Armillaria borealis</name>
    <dbReference type="NCBI Taxonomy" id="47425"/>
    <lineage>
        <taxon>Eukaryota</taxon>
        <taxon>Fungi</taxon>
        <taxon>Dikarya</taxon>
        <taxon>Basidiomycota</taxon>
        <taxon>Agaricomycotina</taxon>
        <taxon>Agaricomycetes</taxon>
        <taxon>Agaricomycetidae</taxon>
        <taxon>Agaricales</taxon>
        <taxon>Marasmiineae</taxon>
        <taxon>Physalacriaceae</taxon>
        <taxon>Armillaria</taxon>
    </lineage>
</organism>